<name>A0A956NCA0_UNCEI</name>
<dbReference type="Proteomes" id="UP000739538">
    <property type="component" value="Unassembled WGS sequence"/>
</dbReference>
<evidence type="ECO:0000313" key="2">
    <source>
        <dbReference type="Proteomes" id="UP000739538"/>
    </source>
</evidence>
<sequence length="367" mass="41346">MARHGGLRRVKDFEIIRSAEQLRSLAREQRLEILRHAAEEPMTATMVARKIGRRVNQIHYHVQQLFEQGLLEEVTDARRERKDERYYRAAARQFLVDPGMTGSDDPISFSFRQSVEVSALHARRRLLELDLSRIAHRVVSDALQARKDDRVLVVFAPTALELVEALVVELEALGAEARTRIWSRNVILQTLERHTPESLANHPFIHPGLSDGLDAVVFVMSSIPQGAPPSPEQRKKLPLLLDAVTQWQRSLVDRGVRSLELALPHRGEFEGGWMTPEEAIDTYWRSLDSDPGMLRRLGIDLLEVLRSNTRWSLSDERGTNLELDIEPDSLHVGDGVISREDISERKTADALPAGVIASIPRIGSGTG</sequence>
<dbReference type="SUPFAM" id="SSF46785">
    <property type="entry name" value="Winged helix' DNA-binding domain"/>
    <property type="match status" value="1"/>
</dbReference>
<gene>
    <name evidence="1" type="ORF">KDA27_07635</name>
</gene>
<dbReference type="InterPro" id="IPR011991">
    <property type="entry name" value="ArsR-like_HTH"/>
</dbReference>
<evidence type="ECO:0000313" key="1">
    <source>
        <dbReference type="EMBL" id="MCA9755656.1"/>
    </source>
</evidence>
<reference evidence="1" key="2">
    <citation type="journal article" date="2021" name="Microbiome">
        <title>Successional dynamics and alternative stable states in a saline activated sludge microbial community over 9 years.</title>
        <authorList>
            <person name="Wang Y."/>
            <person name="Ye J."/>
            <person name="Ju F."/>
            <person name="Liu L."/>
            <person name="Boyd J.A."/>
            <person name="Deng Y."/>
            <person name="Parks D.H."/>
            <person name="Jiang X."/>
            <person name="Yin X."/>
            <person name="Woodcroft B.J."/>
            <person name="Tyson G.W."/>
            <person name="Hugenholtz P."/>
            <person name="Polz M.F."/>
            <person name="Zhang T."/>
        </authorList>
    </citation>
    <scope>NUCLEOTIDE SEQUENCE</scope>
    <source>
        <strain evidence="1">HKST-UBA02</strain>
    </source>
</reference>
<dbReference type="Gene3D" id="1.10.10.10">
    <property type="entry name" value="Winged helix-like DNA-binding domain superfamily/Winged helix DNA-binding domain"/>
    <property type="match status" value="1"/>
</dbReference>
<dbReference type="InterPro" id="IPR036390">
    <property type="entry name" value="WH_DNA-bd_sf"/>
</dbReference>
<accession>A0A956NCA0</accession>
<dbReference type="Pfam" id="PF12840">
    <property type="entry name" value="HTH_20"/>
    <property type="match status" value="1"/>
</dbReference>
<proteinExistence type="predicted"/>
<feature type="non-terminal residue" evidence="1">
    <location>
        <position position="367"/>
    </location>
</feature>
<dbReference type="InterPro" id="IPR036388">
    <property type="entry name" value="WH-like_DNA-bd_sf"/>
</dbReference>
<protein>
    <submittedName>
        <fullName evidence="1">Winged helix-turn-helix transcriptional regulator</fullName>
    </submittedName>
</protein>
<dbReference type="CDD" id="cd00090">
    <property type="entry name" value="HTH_ARSR"/>
    <property type="match status" value="1"/>
</dbReference>
<dbReference type="SUPFAM" id="SSF144052">
    <property type="entry name" value="Thermophilic metalloprotease-like"/>
    <property type="match status" value="1"/>
</dbReference>
<organism evidence="1 2">
    <name type="scientific">Eiseniibacteriota bacterium</name>
    <dbReference type="NCBI Taxonomy" id="2212470"/>
    <lineage>
        <taxon>Bacteria</taxon>
        <taxon>Candidatus Eiseniibacteriota</taxon>
    </lineage>
</organism>
<reference evidence="1" key="1">
    <citation type="submission" date="2020-04" db="EMBL/GenBank/DDBJ databases">
        <authorList>
            <person name="Zhang T."/>
        </authorList>
    </citation>
    <scope>NUCLEOTIDE SEQUENCE</scope>
    <source>
        <strain evidence="1">HKST-UBA02</strain>
    </source>
</reference>
<dbReference type="EMBL" id="JAGQHS010000028">
    <property type="protein sequence ID" value="MCA9755656.1"/>
    <property type="molecule type" value="Genomic_DNA"/>
</dbReference>
<comment type="caution">
    <text evidence="1">The sequence shown here is derived from an EMBL/GenBank/DDBJ whole genome shotgun (WGS) entry which is preliminary data.</text>
</comment>
<dbReference type="AlphaFoldDB" id="A0A956NCA0"/>